<dbReference type="SUPFAM" id="SSF51735">
    <property type="entry name" value="NAD(P)-binding Rossmann-fold domains"/>
    <property type="match status" value="1"/>
</dbReference>
<gene>
    <name evidence="3" type="ORF">IC608_14115</name>
</gene>
<dbReference type="InterPro" id="IPR002347">
    <property type="entry name" value="SDR_fam"/>
</dbReference>
<dbReference type="PRINTS" id="PR00081">
    <property type="entry name" value="GDHRDH"/>
</dbReference>
<dbReference type="PROSITE" id="PS00061">
    <property type="entry name" value="ADH_SHORT"/>
    <property type="match status" value="1"/>
</dbReference>
<dbReference type="PANTHER" id="PTHR42760">
    <property type="entry name" value="SHORT-CHAIN DEHYDROGENASES/REDUCTASES FAMILY MEMBER"/>
    <property type="match status" value="1"/>
</dbReference>
<dbReference type="Proteomes" id="UP000654108">
    <property type="component" value="Unassembled WGS sequence"/>
</dbReference>
<comment type="caution">
    <text evidence="3">The sequence shown here is derived from an EMBL/GenBank/DDBJ whole genome shotgun (WGS) entry which is preliminary data.</text>
</comment>
<evidence type="ECO:0000313" key="3">
    <source>
        <dbReference type="EMBL" id="MBD8066606.1"/>
    </source>
</evidence>
<sequence length="260" mass="27125">MDRSNTGPRAVITGISRGIGRATALVYAAQGGRVAGLHRDPNPETTRALEEEIRAAGGEPLIQVGDARSTADINRLADAAAAAWGGIDVWVNNAARLLVKPFLSMSDDDWSELLDSNLMGYIRGARAAARHMVPAGSGAIVNISSAVDPFPPTDMTAYVTAKGGIAGLTRSMAVELGPTGVRVNAVSPGATETPLNDQSWTEDVRATYRARIPLRRIAAAEEIADAIVMMGSPAARYVTGQVLLVDGGLTLNGSVGHKKT</sequence>
<dbReference type="InterPro" id="IPR036291">
    <property type="entry name" value="NAD(P)-bd_dom_sf"/>
</dbReference>
<name>A0A927FYU5_9HYPH</name>
<dbReference type="CDD" id="cd05233">
    <property type="entry name" value="SDR_c"/>
    <property type="match status" value="1"/>
</dbReference>
<protein>
    <submittedName>
        <fullName evidence="3">SDR family oxidoreductase</fullName>
    </submittedName>
</protein>
<proteinExistence type="inferred from homology"/>
<evidence type="ECO:0000256" key="2">
    <source>
        <dbReference type="ARBA" id="ARBA00023002"/>
    </source>
</evidence>
<accession>A0A927FYU5</accession>
<dbReference type="GO" id="GO:0048038">
    <property type="term" value="F:quinone binding"/>
    <property type="evidence" value="ECO:0007669"/>
    <property type="project" value="TreeGrafter"/>
</dbReference>
<keyword evidence="4" id="KW-1185">Reference proteome</keyword>
<dbReference type="Gene3D" id="3.40.50.720">
    <property type="entry name" value="NAD(P)-binding Rossmann-like Domain"/>
    <property type="match status" value="1"/>
</dbReference>
<dbReference type="FunFam" id="3.40.50.720:FF:000084">
    <property type="entry name" value="Short-chain dehydrogenase reductase"/>
    <property type="match status" value="1"/>
</dbReference>
<dbReference type="PRINTS" id="PR00080">
    <property type="entry name" value="SDRFAMILY"/>
</dbReference>
<dbReference type="GO" id="GO:0016616">
    <property type="term" value="F:oxidoreductase activity, acting on the CH-OH group of donors, NAD or NADP as acceptor"/>
    <property type="evidence" value="ECO:0007669"/>
    <property type="project" value="TreeGrafter"/>
</dbReference>
<keyword evidence="2" id="KW-0560">Oxidoreductase</keyword>
<dbReference type="GO" id="GO:0006633">
    <property type="term" value="P:fatty acid biosynthetic process"/>
    <property type="evidence" value="ECO:0007669"/>
    <property type="project" value="TreeGrafter"/>
</dbReference>
<dbReference type="EMBL" id="JACYFU010000003">
    <property type="protein sequence ID" value="MBD8066606.1"/>
    <property type="molecule type" value="Genomic_DNA"/>
</dbReference>
<dbReference type="PANTHER" id="PTHR42760:SF133">
    <property type="entry name" value="3-OXOACYL-[ACYL-CARRIER-PROTEIN] REDUCTASE"/>
    <property type="match status" value="1"/>
</dbReference>
<dbReference type="RefSeq" id="WP_191776739.1">
    <property type="nucleotide sequence ID" value="NZ_JACYFU010000003.1"/>
</dbReference>
<evidence type="ECO:0000256" key="1">
    <source>
        <dbReference type="ARBA" id="ARBA00006484"/>
    </source>
</evidence>
<comment type="similarity">
    <text evidence="1">Belongs to the short-chain dehydrogenases/reductases (SDR) family.</text>
</comment>
<reference evidence="3" key="1">
    <citation type="submission" date="2020-09" db="EMBL/GenBank/DDBJ databases">
        <title>Genome seq and assembly of Devosia sp.</title>
        <authorList>
            <person name="Chhetri G."/>
        </authorList>
    </citation>
    <scope>NUCLEOTIDE SEQUENCE</scope>
    <source>
        <strain evidence="3">PTR5</strain>
    </source>
</reference>
<dbReference type="Pfam" id="PF13561">
    <property type="entry name" value="adh_short_C2"/>
    <property type="match status" value="1"/>
</dbReference>
<dbReference type="AlphaFoldDB" id="A0A927FYU5"/>
<evidence type="ECO:0000313" key="4">
    <source>
        <dbReference type="Proteomes" id="UP000654108"/>
    </source>
</evidence>
<dbReference type="InterPro" id="IPR020904">
    <property type="entry name" value="Sc_DH/Rdtase_CS"/>
</dbReference>
<organism evidence="3 4">
    <name type="scientific">Devosia oryzisoli</name>
    <dbReference type="NCBI Taxonomy" id="2774138"/>
    <lineage>
        <taxon>Bacteria</taxon>
        <taxon>Pseudomonadati</taxon>
        <taxon>Pseudomonadota</taxon>
        <taxon>Alphaproteobacteria</taxon>
        <taxon>Hyphomicrobiales</taxon>
        <taxon>Devosiaceae</taxon>
        <taxon>Devosia</taxon>
    </lineage>
</organism>